<dbReference type="EMBL" id="AP023366">
    <property type="protein sequence ID" value="BCJ87602.1"/>
    <property type="molecule type" value="Genomic_DNA"/>
</dbReference>
<dbReference type="Pfam" id="PF08666">
    <property type="entry name" value="SAF"/>
    <property type="match status" value="1"/>
</dbReference>
<proteinExistence type="predicted"/>
<reference evidence="3 4" key="1">
    <citation type="submission" date="2020-08" db="EMBL/GenBank/DDBJ databases">
        <title>Complete Genome Sequence of Effusibacillus dendaii Strain skT53, Isolated from Farmland soil.</title>
        <authorList>
            <person name="Konishi T."/>
            <person name="Kawasaki H."/>
        </authorList>
    </citation>
    <scope>NUCLEOTIDE SEQUENCE [LARGE SCALE GENOMIC DNA]</scope>
    <source>
        <strain evidence="4">skT53</strain>
    </source>
</reference>
<dbReference type="Gene3D" id="2.30.130.110">
    <property type="match status" value="1"/>
</dbReference>
<dbReference type="Proteomes" id="UP000593802">
    <property type="component" value="Chromosome"/>
</dbReference>
<dbReference type="InterPro" id="IPR013974">
    <property type="entry name" value="SAF"/>
</dbReference>
<name>A0A7I8DE89_9BACL</name>
<evidence type="ECO:0000256" key="1">
    <source>
        <dbReference type="ARBA" id="ARBA00023239"/>
    </source>
</evidence>
<dbReference type="GO" id="GO:0019698">
    <property type="term" value="P:D-galacturonate catabolic process"/>
    <property type="evidence" value="ECO:0007669"/>
    <property type="project" value="TreeGrafter"/>
</dbReference>
<dbReference type="CDD" id="cd11613">
    <property type="entry name" value="SAF_AH_GD"/>
    <property type="match status" value="1"/>
</dbReference>
<evidence type="ECO:0000259" key="2">
    <source>
        <dbReference type="SMART" id="SM00858"/>
    </source>
</evidence>
<keyword evidence="1" id="KW-0456">Lyase</keyword>
<dbReference type="PANTHER" id="PTHR30536">
    <property type="entry name" value="ALTRONATE/GALACTARATE DEHYDRATASE"/>
    <property type="match status" value="1"/>
</dbReference>
<organism evidence="3 4">
    <name type="scientific">Effusibacillus dendaii</name>
    <dbReference type="NCBI Taxonomy" id="2743772"/>
    <lineage>
        <taxon>Bacteria</taxon>
        <taxon>Bacillati</taxon>
        <taxon>Bacillota</taxon>
        <taxon>Bacilli</taxon>
        <taxon>Bacillales</taxon>
        <taxon>Alicyclobacillaceae</taxon>
        <taxon>Effusibacillus</taxon>
    </lineage>
</organism>
<dbReference type="PANTHER" id="PTHR30536:SF5">
    <property type="entry name" value="ALTRONATE DEHYDRATASE"/>
    <property type="match status" value="1"/>
</dbReference>
<dbReference type="SMART" id="SM00858">
    <property type="entry name" value="SAF"/>
    <property type="match status" value="1"/>
</dbReference>
<dbReference type="RefSeq" id="WP_200757795.1">
    <property type="nucleotide sequence ID" value="NZ_AP023366.1"/>
</dbReference>
<evidence type="ECO:0000313" key="3">
    <source>
        <dbReference type="EMBL" id="BCJ87602.1"/>
    </source>
</evidence>
<dbReference type="AlphaFoldDB" id="A0A7I8DE89"/>
<sequence length="101" mass="11066">MENNWKVVMMKPDDNVAVALGEIPSGTTVRVTCQDRVFDLELIDPIEFGHKFAVAPIRKGEDVIKYGEVIGVASQDIATGQHVHVHNVEGKRGRGDKANAK</sequence>
<dbReference type="InterPro" id="IPR052172">
    <property type="entry name" value="UxaA_altronate/galactarate_dh"/>
</dbReference>
<feature type="domain" description="SAF" evidence="2">
    <location>
        <begin position="14"/>
        <end position="89"/>
    </location>
</feature>
<dbReference type="GO" id="GO:0016829">
    <property type="term" value="F:lyase activity"/>
    <property type="evidence" value="ECO:0007669"/>
    <property type="project" value="UniProtKB-KW"/>
</dbReference>
<gene>
    <name evidence="3" type="ORF">skT53_25870</name>
</gene>
<accession>A0A7I8DE89</accession>
<keyword evidence="4" id="KW-1185">Reference proteome</keyword>
<dbReference type="InterPro" id="IPR044144">
    <property type="entry name" value="SAF_UxaA/GarD"/>
</dbReference>
<protein>
    <submittedName>
        <fullName evidence="3">D-galactarate dehydratase</fullName>
    </submittedName>
</protein>
<dbReference type="KEGG" id="eff:skT53_25870"/>
<evidence type="ECO:0000313" key="4">
    <source>
        <dbReference type="Proteomes" id="UP000593802"/>
    </source>
</evidence>